<feature type="compositionally biased region" description="Low complexity" evidence="1">
    <location>
        <begin position="299"/>
        <end position="312"/>
    </location>
</feature>
<dbReference type="Pfam" id="PF03641">
    <property type="entry name" value="Lysine_decarbox"/>
    <property type="match status" value="1"/>
</dbReference>
<dbReference type="Gene3D" id="3.40.50.450">
    <property type="match status" value="1"/>
</dbReference>
<dbReference type="NCBIfam" id="TIGR00730">
    <property type="entry name" value="Rossman fold protein, TIGR00730 family"/>
    <property type="match status" value="1"/>
</dbReference>
<evidence type="ECO:0008006" key="4">
    <source>
        <dbReference type="Google" id="ProtNLM"/>
    </source>
</evidence>
<name>A0A9W5UV20_9ACTN</name>
<feature type="region of interest" description="Disordered" evidence="1">
    <location>
        <begin position="273"/>
        <end position="321"/>
    </location>
</feature>
<gene>
    <name evidence="2" type="ORF">Vse01_47550</name>
</gene>
<dbReference type="EMBL" id="BOPD01000033">
    <property type="protein sequence ID" value="GIJ35607.1"/>
    <property type="molecule type" value="Genomic_DNA"/>
</dbReference>
<dbReference type="GO" id="GO:0005829">
    <property type="term" value="C:cytosol"/>
    <property type="evidence" value="ECO:0007669"/>
    <property type="project" value="TreeGrafter"/>
</dbReference>
<dbReference type="GO" id="GO:0016787">
    <property type="term" value="F:hydrolase activity"/>
    <property type="evidence" value="ECO:0007669"/>
    <property type="project" value="InterPro"/>
</dbReference>
<evidence type="ECO:0000256" key="1">
    <source>
        <dbReference type="SAM" id="MobiDB-lite"/>
    </source>
</evidence>
<dbReference type="PANTHER" id="PTHR43393:SF2">
    <property type="entry name" value="CYTOKININ RIBOSIDE 5'-MONOPHOSPHATE PHOSPHORIBOHYDROLASE"/>
    <property type="match status" value="1"/>
</dbReference>
<feature type="compositionally biased region" description="Basic and acidic residues" evidence="1">
    <location>
        <begin position="1"/>
        <end position="15"/>
    </location>
</feature>
<dbReference type="FunFam" id="3.40.50.450:FF:000011">
    <property type="entry name" value="TIGR00730 family Rossman fold protein"/>
    <property type="match status" value="1"/>
</dbReference>
<keyword evidence="3" id="KW-1185">Reference proteome</keyword>
<proteinExistence type="predicted"/>
<dbReference type="InterPro" id="IPR031100">
    <property type="entry name" value="LOG_fam"/>
</dbReference>
<feature type="compositionally biased region" description="Low complexity" evidence="1">
    <location>
        <begin position="273"/>
        <end position="289"/>
    </location>
</feature>
<dbReference type="Proteomes" id="UP000607311">
    <property type="component" value="Unassembled WGS sequence"/>
</dbReference>
<comment type="caution">
    <text evidence="2">The sequence shown here is derived from an EMBL/GenBank/DDBJ whole genome shotgun (WGS) entry which is preliminary data.</text>
</comment>
<dbReference type="AlphaFoldDB" id="A0A9W5UV20"/>
<dbReference type="PANTHER" id="PTHR43393">
    <property type="entry name" value="CYTOKININ RIBOSIDE 5'-MONOPHOSPHATE PHOSPHORIBOHYDROLASE"/>
    <property type="match status" value="1"/>
</dbReference>
<accession>A0A9W5UV20</accession>
<organism evidence="2 3">
    <name type="scientific">Micromonospora sediminimaris</name>
    <dbReference type="NCBI Taxonomy" id="547162"/>
    <lineage>
        <taxon>Bacteria</taxon>
        <taxon>Bacillati</taxon>
        <taxon>Actinomycetota</taxon>
        <taxon>Actinomycetes</taxon>
        <taxon>Micromonosporales</taxon>
        <taxon>Micromonosporaceae</taxon>
        <taxon>Micromonospora</taxon>
    </lineage>
</organism>
<evidence type="ECO:0000313" key="2">
    <source>
        <dbReference type="EMBL" id="GIJ35607.1"/>
    </source>
</evidence>
<evidence type="ECO:0000313" key="3">
    <source>
        <dbReference type="Proteomes" id="UP000607311"/>
    </source>
</evidence>
<reference evidence="2" key="1">
    <citation type="submission" date="2021-01" db="EMBL/GenBank/DDBJ databases">
        <title>Whole genome shotgun sequence of Verrucosispora sediminis NBRC 107745.</title>
        <authorList>
            <person name="Komaki H."/>
            <person name="Tamura T."/>
        </authorList>
    </citation>
    <scope>NUCLEOTIDE SEQUENCE</scope>
    <source>
        <strain evidence="2">NBRC 107745</strain>
    </source>
</reference>
<feature type="region of interest" description="Disordered" evidence="1">
    <location>
        <begin position="1"/>
        <end position="25"/>
    </location>
</feature>
<dbReference type="SUPFAM" id="SSF102405">
    <property type="entry name" value="MCP/YpsA-like"/>
    <property type="match status" value="1"/>
</dbReference>
<dbReference type="InterPro" id="IPR005269">
    <property type="entry name" value="LOG"/>
</dbReference>
<dbReference type="GO" id="GO:0009691">
    <property type="term" value="P:cytokinin biosynthetic process"/>
    <property type="evidence" value="ECO:0007669"/>
    <property type="project" value="InterPro"/>
</dbReference>
<protein>
    <recommendedName>
        <fullName evidence="4">Cytokinin riboside 5'-monophosphate phosphoribohydrolase</fullName>
    </recommendedName>
</protein>
<sequence length="321" mass="34157">MTQSNRREREQERHRGAVTLRRQSITNSTADQRLLDSRARADWKTKDAWRALRILSEFVEGFDTLADLPPAVSVFGSARSKPDSPECQLAEALGAALARAGYAVITGGGPGVMEAVNRGASEAGGHSVGLGIELPFEQGINEWVDLAIDFRYFFARKTMFVKYAQAFVVLPGGFGTMDELFEALTLVQTGKVTRFPVVLMGADYWQGLLDWLRDTMAAEGKIGPVDLELICVTDDVAAAVRHIVEAEAALSVEQETVREEAVARVAADQQAAATESAAANGQAAAQGSAGLNRQAAERSAAADGSSVAADESAATDDPAGR</sequence>
<dbReference type="InterPro" id="IPR052341">
    <property type="entry name" value="LOG_family_nucleotidases"/>
</dbReference>